<dbReference type="Proteomes" id="UP000831786">
    <property type="component" value="Chromosome"/>
</dbReference>
<keyword evidence="2" id="KW-1185">Reference proteome</keyword>
<proteinExistence type="predicted"/>
<reference evidence="1 2" key="1">
    <citation type="submission" date="2022-04" db="EMBL/GenBank/DDBJ databases">
        <title>Leucobacter sp. isolated from rhizosphere of garlic.</title>
        <authorList>
            <person name="Won M."/>
            <person name="Lee C.-M."/>
            <person name="Woen H.-Y."/>
            <person name="Kwon S.-W."/>
        </authorList>
    </citation>
    <scope>NUCLEOTIDE SEQUENCE [LARGE SCALE GENOMIC DNA]</scope>
    <source>
        <strain evidence="1 2">H21R-40</strain>
    </source>
</reference>
<evidence type="ECO:0008006" key="3">
    <source>
        <dbReference type="Google" id="ProtNLM"/>
    </source>
</evidence>
<dbReference type="EMBL" id="CP095045">
    <property type="protein sequence ID" value="UOQ57244.1"/>
    <property type="molecule type" value="Genomic_DNA"/>
</dbReference>
<evidence type="ECO:0000313" key="2">
    <source>
        <dbReference type="Proteomes" id="UP000831786"/>
    </source>
</evidence>
<evidence type="ECO:0000313" key="1">
    <source>
        <dbReference type="EMBL" id="UOQ57244.1"/>
    </source>
</evidence>
<sequence>MQGFVTNTPDIDAEILRVLLSVEQTELVKPELAKPYRVLVSRADLQQRITPLSRYCRVGVQAWSVRKDGTANLGDAFDLCAAAGAALESAPSNSQIILSAEIQSGPSRVADEVTRIEYQYMTVLLEVAT</sequence>
<name>A0ABY4FLW1_9MICO</name>
<accession>A0ABY4FLW1</accession>
<organism evidence="1 2">
    <name type="scientific">Leucobacter allii</name>
    <dbReference type="NCBI Taxonomy" id="2932247"/>
    <lineage>
        <taxon>Bacteria</taxon>
        <taxon>Bacillati</taxon>
        <taxon>Actinomycetota</taxon>
        <taxon>Actinomycetes</taxon>
        <taxon>Micrococcales</taxon>
        <taxon>Microbacteriaceae</taxon>
        <taxon>Leucobacter</taxon>
    </lineage>
</organism>
<protein>
    <recommendedName>
        <fullName evidence="3">DUF3168 domain-containing protein</fullName>
    </recommendedName>
</protein>
<gene>
    <name evidence="1" type="ORF">MUN78_16565</name>
</gene>
<dbReference type="RefSeq" id="WP_244727913.1">
    <property type="nucleotide sequence ID" value="NZ_CP095045.1"/>
</dbReference>